<protein>
    <recommendedName>
        <fullName evidence="6 7">Small ribosomal subunit protein uS4</fullName>
    </recommendedName>
</protein>
<dbReference type="AlphaFoldDB" id="A0A2M7R8D0"/>
<keyword evidence="4 7" id="KW-0689">Ribosomal protein</keyword>
<keyword evidence="5 7" id="KW-0687">Ribonucleoprotein</keyword>
<dbReference type="Proteomes" id="UP000230767">
    <property type="component" value="Unassembled WGS sequence"/>
</dbReference>
<feature type="domain" description="RNA-binding S4" evidence="9">
    <location>
        <begin position="99"/>
        <end position="163"/>
    </location>
</feature>
<dbReference type="Gene3D" id="3.10.290.10">
    <property type="entry name" value="RNA-binding S4 domain"/>
    <property type="match status" value="1"/>
</dbReference>
<evidence type="ECO:0000256" key="6">
    <source>
        <dbReference type="ARBA" id="ARBA00035254"/>
    </source>
</evidence>
<dbReference type="InterPro" id="IPR018079">
    <property type="entry name" value="Ribosomal_uS4_CS"/>
</dbReference>
<dbReference type="Gene3D" id="1.10.1050.10">
    <property type="entry name" value="Ribosomal Protein S4 Delta 41, Chain A, domain 1"/>
    <property type="match status" value="1"/>
</dbReference>
<dbReference type="SMART" id="SM00363">
    <property type="entry name" value="S4"/>
    <property type="match status" value="1"/>
</dbReference>
<dbReference type="InterPro" id="IPR022801">
    <property type="entry name" value="Ribosomal_uS4"/>
</dbReference>
<dbReference type="GO" id="GO:0042274">
    <property type="term" value="P:ribosomal small subunit biogenesis"/>
    <property type="evidence" value="ECO:0007669"/>
    <property type="project" value="TreeGrafter"/>
</dbReference>
<evidence type="ECO:0000256" key="5">
    <source>
        <dbReference type="ARBA" id="ARBA00023274"/>
    </source>
</evidence>
<dbReference type="GO" id="GO:0019843">
    <property type="term" value="F:rRNA binding"/>
    <property type="evidence" value="ECO:0007669"/>
    <property type="project" value="UniProtKB-UniRule"/>
</dbReference>
<evidence type="ECO:0000313" key="12">
    <source>
        <dbReference type="Proteomes" id="UP000230767"/>
    </source>
</evidence>
<dbReference type="Pfam" id="PF01479">
    <property type="entry name" value="S4"/>
    <property type="match status" value="1"/>
</dbReference>
<evidence type="ECO:0000256" key="4">
    <source>
        <dbReference type="ARBA" id="ARBA00022980"/>
    </source>
</evidence>
<dbReference type="GO" id="GO:0003735">
    <property type="term" value="F:structural constituent of ribosome"/>
    <property type="evidence" value="ECO:0007669"/>
    <property type="project" value="InterPro"/>
</dbReference>
<evidence type="ECO:0000256" key="2">
    <source>
        <dbReference type="ARBA" id="ARBA00022730"/>
    </source>
</evidence>
<organism evidence="11 12">
    <name type="scientific">Candidatus Nealsonbacteria bacterium CG_4_10_14_0_8_um_filter_37_14</name>
    <dbReference type="NCBI Taxonomy" id="1974684"/>
    <lineage>
        <taxon>Bacteria</taxon>
        <taxon>Candidatus Nealsoniibacteriota</taxon>
    </lineage>
</organism>
<evidence type="ECO:0000256" key="1">
    <source>
        <dbReference type="ARBA" id="ARBA00007465"/>
    </source>
</evidence>
<evidence type="ECO:0000259" key="10">
    <source>
        <dbReference type="SMART" id="SM01390"/>
    </source>
</evidence>
<comment type="caution">
    <text evidence="11">The sequence shown here is derived from an EMBL/GenBank/DDBJ whole genome shotgun (WGS) entry which is preliminary data.</text>
</comment>
<reference evidence="12" key="1">
    <citation type="submission" date="2017-09" db="EMBL/GenBank/DDBJ databases">
        <title>Depth-based differentiation of microbial function through sediment-hosted aquifers and enrichment of novel symbionts in the deep terrestrial subsurface.</title>
        <authorList>
            <person name="Probst A.J."/>
            <person name="Ladd B."/>
            <person name="Jarett J.K."/>
            <person name="Geller-Mcgrath D.E."/>
            <person name="Sieber C.M.K."/>
            <person name="Emerson J.B."/>
            <person name="Anantharaman K."/>
            <person name="Thomas B.C."/>
            <person name="Malmstrom R."/>
            <person name="Stieglmeier M."/>
            <person name="Klingl A."/>
            <person name="Woyke T."/>
            <person name="Ryan C.M."/>
            <person name="Banfield J.F."/>
        </authorList>
    </citation>
    <scope>NUCLEOTIDE SEQUENCE [LARGE SCALE GENOMIC DNA]</scope>
</reference>
<dbReference type="FunFam" id="3.10.290.10:FF:000001">
    <property type="entry name" value="30S ribosomal protein S4"/>
    <property type="match status" value="1"/>
</dbReference>
<dbReference type="EMBL" id="PFLW01000007">
    <property type="protein sequence ID" value="PIY89670.1"/>
    <property type="molecule type" value="Genomic_DNA"/>
</dbReference>
<dbReference type="InterPro" id="IPR005709">
    <property type="entry name" value="Ribosomal_uS4_bac-type"/>
</dbReference>
<evidence type="ECO:0000256" key="8">
    <source>
        <dbReference type="RuleBase" id="RU003699"/>
    </source>
</evidence>
<dbReference type="NCBIfam" id="TIGR01017">
    <property type="entry name" value="rpsD_bact"/>
    <property type="match status" value="1"/>
</dbReference>
<dbReference type="InterPro" id="IPR001912">
    <property type="entry name" value="Ribosomal_uS4_N"/>
</dbReference>
<feature type="domain" description="Small ribosomal subunit protein uS4 N-terminal" evidence="10">
    <location>
        <begin position="1"/>
        <end position="98"/>
    </location>
</feature>
<comment type="function">
    <text evidence="7">With S5 and S12 plays an important role in translational accuracy.</text>
</comment>
<dbReference type="CDD" id="cd00165">
    <property type="entry name" value="S4"/>
    <property type="match status" value="1"/>
</dbReference>
<dbReference type="Pfam" id="PF00163">
    <property type="entry name" value="Ribosomal_S4"/>
    <property type="match status" value="1"/>
</dbReference>
<keyword evidence="3 7" id="KW-0694">RNA-binding</keyword>
<comment type="function">
    <text evidence="7">One of the primary rRNA binding proteins, it binds directly to 16S rRNA where it nucleates assembly of the body of the 30S subunit.</text>
</comment>
<dbReference type="InterPro" id="IPR002942">
    <property type="entry name" value="S4_RNA-bd"/>
</dbReference>
<evidence type="ECO:0000256" key="7">
    <source>
        <dbReference type="HAMAP-Rule" id="MF_01306"/>
    </source>
</evidence>
<keyword evidence="2 7" id="KW-0699">rRNA-binding</keyword>
<dbReference type="PROSITE" id="PS00632">
    <property type="entry name" value="RIBOSOMAL_S4"/>
    <property type="match status" value="1"/>
</dbReference>
<comment type="similarity">
    <text evidence="1 7 8">Belongs to the universal ribosomal protein uS4 family.</text>
</comment>
<dbReference type="PANTHER" id="PTHR11831">
    <property type="entry name" value="30S 40S RIBOSOMAL PROTEIN"/>
    <property type="match status" value="1"/>
</dbReference>
<evidence type="ECO:0000313" key="11">
    <source>
        <dbReference type="EMBL" id="PIY89670.1"/>
    </source>
</evidence>
<dbReference type="GO" id="GO:0006412">
    <property type="term" value="P:translation"/>
    <property type="evidence" value="ECO:0007669"/>
    <property type="project" value="UniProtKB-UniRule"/>
</dbReference>
<dbReference type="PANTHER" id="PTHR11831:SF4">
    <property type="entry name" value="SMALL RIBOSOMAL SUBUNIT PROTEIN US4M"/>
    <property type="match status" value="1"/>
</dbReference>
<proteinExistence type="inferred from homology"/>
<evidence type="ECO:0000259" key="9">
    <source>
        <dbReference type="SMART" id="SM00363"/>
    </source>
</evidence>
<dbReference type="PROSITE" id="PS50889">
    <property type="entry name" value="S4"/>
    <property type="match status" value="1"/>
</dbReference>
<evidence type="ECO:0000256" key="3">
    <source>
        <dbReference type="ARBA" id="ARBA00022884"/>
    </source>
</evidence>
<dbReference type="SUPFAM" id="SSF55174">
    <property type="entry name" value="Alpha-L RNA-binding motif"/>
    <property type="match status" value="1"/>
</dbReference>
<dbReference type="NCBIfam" id="NF003717">
    <property type="entry name" value="PRK05327.1"/>
    <property type="match status" value="1"/>
</dbReference>
<gene>
    <name evidence="7" type="primary">rpsD</name>
    <name evidence="11" type="ORF">COY73_00290</name>
</gene>
<dbReference type="InterPro" id="IPR036986">
    <property type="entry name" value="S4_RNA-bd_sf"/>
</dbReference>
<accession>A0A2M7R8D0</accession>
<comment type="subunit">
    <text evidence="7">Part of the 30S ribosomal subunit. Contacts protein S5. The interaction surface between S4 and S5 is involved in control of translational fidelity.</text>
</comment>
<dbReference type="HAMAP" id="MF_01306_B">
    <property type="entry name" value="Ribosomal_uS4_B"/>
    <property type="match status" value="1"/>
</dbReference>
<dbReference type="SMART" id="SM01390">
    <property type="entry name" value="Ribosomal_S4"/>
    <property type="match status" value="1"/>
</dbReference>
<dbReference type="GO" id="GO:0015935">
    <property type="term" value="C:small ribosomal subunit"/>
    <property type="evidence" value="ECO:0007669"/>
    <property type="project" value="InterPro"/>
</dbReference>
<sequence>MKNSKCKICRRSGVKLFLKGEKCLSSKCSMVRKPYPPGAKGKRRHHPLSEYGKELKEKQKLKNWYNLSETQFKKYAREILKKKRKAENTAEVFVQKLENRLDNVILRLGFANSHSQARQLISHRHFLVNKRPVNIPSFQVKVGDKISIRENSRQKKAIFQSLPLTIKKKKPPSWLKLDKEKLEGKVVGKPSLGEVAPPAEISAIFEFYSR</sequence>
<name>A0A2M7R8D0_9BACT</name>